<dbReference type="AlphaFoldDB" id="A0A2N9HVR7"/>
<protein>
    <recommendedName>
        <fullName evidence="4">DUF295 domain-containing protein</fullName>
    </recommendedName>
</protein>
<dbReference type="Gene3D" id="1.20.1280.50">
    <property type="match status" value="1"/>
</dbReference>
<accession>A0A2N9HVR7</accession>
<dbReference type="InterPro" id="IPR001810">
    <property type="entry name" value="F-box_dom"/>
</dbReference>
<dbReference type="InterPro" id="IPR051304">
    <property type="entry name" value="SCF_F-box_domain"/>
</dbReference>
<evidence type="ECO:0008006" key="4">
    <source>
        <dbReference type="Google" id="ProtNLM"/>
    </source>
</evidence>
<dbReference type="PANTHER" id="PTHR47123:SF3">
    <property type="entry name" value="DUF295 DOMAIN-CONTAINING PROTEIN"/>
    <property type="match status" value="1"/>
</dbReference>
<sequence>MAAAAAEAGNTAPWSELRRDVLEEIVNRLNTSTDVLHFRAVCSSWRSSIPLPSQNSFTLIKFPFPIGPNPSLNPNRRGHFTLNESIIYSVEPINKISNAWSTTKTWLVKIEHVNTKVLVKEPLSRFPFEKLRQKLPKVLNLLDYRVSEVSKAYELQFVAVGKNPDTAVFNELKSIVIKKVAVSDSKKDKNFTVMAVHTAGKLGVWKMGDKKWTNIDGIDGSERAHYDDIAYYKDKFYAVDIMGLAISVDASTLKIKKVALPMPCSGFHGAQFKYLVKSPKELFMVNKYFGVEMNMFEDEGVGFDSDSDGGDFPFYLKVYKLNEEGCEWVQVESLGDLALFVGDDCCFCVSAKEYVGCKGNCVYFAQDLFSQGGRDDFPGYDTGLFDLEDCTAFPLSTFHGYSKLFWPPPTWLKTKPSSGHEG</sequence>
<name>A0A2N9HVR7_FAGSY</name>
<gene>
    <name evidence="3" type="ORF">FSB_LOCUS45909</name>
</gene>
<evidence type="ECO:0000259" key="2">
    <source>
        <dbReference type="Pfam" id="PF03478"/>
    </source>
</evidence>
<reference evidence="3" key="1">
    <citation type="submission" date="2018-02" db="EMBL/GenBank/DDBJ databases">
        <authorList>
            <person name="Cohen D.B."/>
            <person name="Kent A.D."/>
        </authorList>
    </citation>
    <scope>NUCLEOTIDE SEQUENCE</scope>
</reference>
<evidence type="ECO:0000259" key="1">
    <source>
        <dbReference type="Pfam" id="PF00646"/>
    </source>
</evidence>
<evidence type="ECO:0000313" key="3">
    <source>
        <dbReference type="EMBL" id="SPD18027.1"/>
    </source>
</evidence>
<feature type="domain" description="F-box" evidence="1">
    <location>
        <begin position="15"/>
        <end position="49"/>
    </location>
</feature>
<dbReference type="PANTHER" id="PTHR47123">
    <property type="entry name" value="F-BOX PROTEIN SKIP23"/>
    <property type="match status" value="1"/>
</dbReference>
<dbReference type="InterPro" id="IPR005174">
    <property type="entry name" value="KIB1-4_b-propeller"/>
</dbReference>
<dbReference type="EMBL" id="OIVN01004557">
    <property type="protein sequence ID" value="SPD18027.1"/>
    <property type="molecule type" value="Genomic_DNA"/>
</dbReference>
<proteinExistence type="predicted"/>
<feature type="domain" description="KIB1-4 beta-propeller" evidence="2">
    <location>
        <begin position="96"/>
        <end position="386"/>
    </location>
</feature>
<dbReference type="Pfam" id="PF03478">
    <property type="entry name" value="Beta-prop_KIB1-4"/>
    <property type="match status" value="1"/>
</dbReference>
<dbReference type="Pfam" id="PF00646">
    <property type="entry name" value="F-box"/>
    <property type="match status" value="1"/>
</dbReference>
<organism evidence="3">
    <name type="scientific">Fagus sylvatica</name>
    <name type="common">Beechnut</name>
    <dbReference type="NCBI Taxonomy" id="28930"/>
    <lineage>
        <taxon>Eukaryota</taxon>
        <taxon>Viridiplantae</taxon>
        <taxon>Streptophyta</taxon>
        <taxon>Embryophyta</taxon>
        <taxon>Tracheophyta</taxon>
        <taxon>Spermatophyta</taxon>
        <taxon>Magnoliopsida</taxon>
        <taxon>eudicotyledons</taxon>
        <taxon>Gunneridae</taxon>
        <taxon>Pentapetalae</taxon>
        <taxon>rosids</taxon>
        <taxon>fabids</taxon>
        <taxon>Fagales</taxon>
        <taxon>Fagaceae</taxon>
        <taxon>Fagus</taxon>
    </lineage>
</organism>